<dbReference type="EMBL" id="UZAH01025922">
    <property type="protein sequence ID" value="VDO72798.1"/>
    <property type="molecule type" value="Genomic_DNA"/>
</dbReference>
<evidence type="ECO:0000313" key="5">
    <source>
        <dbReference type="WBParaSite" id="HPBE_0000756801-mRNA-1"/>
    </source>
</evidence>
<sequence length="204" mass="22691">MAPESPAAPKLNSVRLEIYMESQCPDTSRFVHKQLMKAWSLLSHTGRVELVLIPFGKARCVAKGDNDFECSCQHQANECILNQLMNCVIDRLGFPDKIVPIVDCIQGKRDLNDAMTSCVSGNSLLNEQEMRTCATGPRGRRLLAVAGARTAALRPRLDFVPWIMIDGERNSDALYDLTENLCKRLEPAPEACSETLQSINANQR</sequence>
<keyword evidence="4" id="KW-1185">Reference proteome</keyword>
<gene>
    <name evidence="3" type="ORF">HPBE_LOCUS7569</name>
</gene>
<name>A0A183FKB9_HELPZ</name>
<dbReference type="PANTHER" id="PTHR13234">
    <property type="entry name" value="GAMMA-INTERFERON INDUCIBLE LYSOSOMAL THIOL REDUCTASE GILT"/>
    <property type="match status" value="1"/>
</dbReference>
<dbReference type="InterPro" id="IPR004911">
    <property type="entry name" value="Interferon-induced_GILT"/>
</dbReference>
<organism evidence="4 5">
    <name type="scientific">Heligmosomoides polygyrus</name>
    <name type="common">Parasitic roundworm</name>
    <dbReference type="NCBI Taxonomy" id="6339"/>
    <lineage>
        <taxon>Eukaryota</taxon>
        <taxon>Metazoa</taxon>
        <taxon>Ecdysozoa</taxon>
        <taxon>Nematoda</taxon>
        <taxon>Chromadorea</taxon>
        <taxon>Rhabditida</taxon>
        <taxon>Rhabditina</taxon>
        <taxon>Rhabditomorpha</taxon>
        <taxon>Strongyloidea</taxon>
        <taxon>Heligmosomidae</taxon>
        <taxon>Heligmosomoides</taxon>
    </lineage>
</organism>
<evidence type="ECO:0000313" key="3">
    <source>
        <dbReference type="EMBL" id="VDO72798.1"/>
    </source>
</evidence>
<dbReference type="WBParaSite" id="HPBE_0000756801-mRNA-1">
    <property type="protein sequence ID" value="HPBE_0000756801-mRNA-1"/>
    <property type="gene ID" value="HPBE_0000756801"/>
</dbReference>
<reference evidence="3 4" key="1">
    <citation type="submission" date="2018-11" db="EMBL/GenBank/DDBJ databases">
        <authorList>
            <consortium name="Pathogen Informatics"/>
        </authorList>
    </citation>
    <scope>NUCLEOTIDE SEQUENCE [LARGE SCALE GENOMIC DNA]</scope>
</reference>
<evidence type="ECO:0000256" key="1">
    <source>
        <dbReference type="ARBA" id="ARBA00005679"/>
    </source>
</evidence>
<reference evidence="5" key="2">
    <citation type="submission" date="2019-09" db="UniProtKB">
        <authorList>
            <consortium name="WormBaseParasite"/>
        </authorList>
    </citation>
    <scope>IDENTIFICATION</scope>
</reference>
<dbReference type="PANTHER" id="PTHR13234:SF70">
    <property type="entry name" value="GILT-LIKE PROTEIN C02D5.2"/>
    <property type="match status" value="1"/>
</dbReference>
<dbReference type="OrthoDB" id="958254at2759"/>
<comment type="similarity">
    <text evidence="1">Belongs to the GILT family.</text>
</comment>
<evidence type="ECO:0000256" key="2">
    <source>
        <dbReference type="ARBA" id="ARBA00023180"/>
    </source>
</evidence>
<dbReference type="Proteomes" id="UP000050761">
    <property type="component" value="Unassembled WGS sequence"/>
</dbReference>
<accession>A0A3P8B8J6</accession>
<dbReference type="Pfam" id="PF03227">
    <property type="entry name" value="GILT"/>
    <property type="match status" value="1"/>
</dbReference>
<accession>A0A183FKB9</accession>
<dbReference type="GO" id="GO:0016671">
    <property type="term" value="F:oxidoreductase activity, acting on a sulfur group of donors, disulfide as acceptor"/>
    <property type="evidence" value="ECO:0007669"/>
    <property type="project" value="InterPro"/>
</dbReference>
<dbReference type="AlphaFoldDB" id="A0A183FKB9"/>
<keyword evidence="2" id="KW-0325">Glycoprotein</keyword>
<protein>
    <submittedName>
        <fullName evidence="5">Gamma interferon inducible lysosomal thiol reductase</fullName>
    </submittedName>
</protein>
<evidence type="ECO:0000313" key="4">
    <source>
        <dbReference type="Proteomes" id="UP000050761"/>
    </source>
</evidence>
<proteinExistence type="inferred from homology"/>